<accession>A0ABR2S4A4</accession>
<evidence type="ECO:0000313" key="3">
    <source>
        <dbReference type="Proteomes" id="UP001396334"/>
    </source>
</evidence>
<name>A0ABR2S4A4_9ROSI</name>
<evidence type="ECO:0000256" key="1">
    <source>
        <dbReference type="SAM" id="MobiDB-lite"/>
    </source>
</evidence>
<gene>
    <name evidence="2" type="ORF">V6N11_054416</name>
</gene>
<feature type="compositionally biased region" description="Acidic residues" evidence="1">
    <location>
        <begin position="54"/>
        <end position="64"/>
    </location>
</feature>
<keyword evidence="3" id="KW-1185">Reference proteome</keyword>
<organism evidence="2 3">
    <name type="scientific">Hibiscus sabdariffa</name>
    <name type="common">roselle</name>
    <dbReference type="NCBI Taxonomy" id="183260"/>
    <lineage>
        <taxon>Eukaryota</taxon>
        <taxon>Viridiplantae</taxon>
        <taxon>Streptophyta</taxon>
        <taxon>Embryophyta</taxon>
        <taxon>Tracheophyta</taxon>
        <taxon>Spermatophyta</taxon>
        <taxon>Magnoliopsida</taxon>
        <taxon>eudicotyledons</taxon>
        <taxon>Gunneridae</taxon>
        <taxon>Pentapetalae</taxon>
        <taxon>rosids</taxon>
        <taxon>malvids</taxon>
        <taxon>Malvales</taxon>
        <taxon>Malvaceae</taxon>
        <taxon>Malvoideae</taxon>
        <taxon>Hibiscus</taxon>
    </lineage>
</organism>
<feature type="region of interest" description="Disordered" evidence="1">
    <location>
        <begin position="54"/>
        <end position="73"/>
    </location>
</feature>
<proteinExistence type="predicted"/>
<sequence length="73" mass="8279">MEVGDFFIGGYYGGALTDLNGSEIYHPRHRPLYIHHLEIVAELFQLSKIATAEKDEDGGGDEVMNDGRRQIEW</sequence>
<comment type="caution">
    <text evidence="2">The sequence shown here is derived from an EMBL/GenBank/DDBJ whole genome shotgun (WGS) entry which is preliminary data.</text>
</comment>
<dbReference type="EMBL" id="JBBPBN010000017">
    <property type="protein sequence ID" value="KAK9019910.1"/>
    <property type="molecule type" value="Genomic_DNA"/>
</dbReference>
<protein>
    <submittedName>
        <fullName evidence="2">Uncharacterized protein</fullName>
    </submittedName>
</protein>
<reference evidence="2 3" key="1">
    <citation type="journal article" date="2024" name="G3 (Bethesda)">
        <title>Genome assembly of Hibiscus sabdariffa L. provides insights into metabolisms of medicinal natural products.</title>
        <authorList>
            <person name="Kim T."/>
        </authorList>
    </citation>
    <scope>NUCLEOTIDE SEQUENCE [LARGE SCALE GENOMIC DNA]</scope>
    <source>
        <strain evidence="2">TK-2024</strain>
        <tissue evidence="2">Old leaves</tissue>
    </source>
</reference>
<dbReference type="Proteomes" id="UP001396334">
    <property type="component" value="Unassembled WGS sequence"/>
</dbReference>
<evidence type="ECO:0000313" key="2">
    <source>
        <dbReference type="EMBL" id="KAK9019910.1"/>
    </source>
</evidence>